<dbReference type="SMART" id="SM00054">
    <property type="entry name" value="EFh"/>
    <property type="match status" value="4"/>
</dbReference>
<feature type="domain" description="EF-hand" evidence="7">
    <location>
        <begin position="25"/>
        <end position="60"/>
    </location>
</feature>
<feature type="domain" description="EF-hand" evidence="7">
    <location>
        <begin position="134"/>
        <end position="169"/>
    </location>
</feature>
<evidence type="ECO:0000256" key="3">
    <source>
        <dbReference type="ARBA" id="ARBA00022723"/>
    </source>
</evidence>
<evidence type="ECO:0000256" key="4">
    <source>
        <dbReference type="ARBA" id="ARBA00022737"/>
    </source>
</evidence>
<feature type="region of interest" description="Disordered" evidence="6">
    <location>
        <begin position="1"/>
        <end position="28"/>
    </location>
</feature>
<accession>A0AAV1CTS8</accession>
<keyword evidence="5" id="KW-0106">Calcium</keyword>
<dbReference type="InterPro" id="IPR050230">
    <property type="entry name" value="CALM/Myosin/TropC-like"/>
</dbReference>
<dbReference type="SUPFAM" id="SSF47473">
    <property type="entry name" value="EF-hand"/>
    <property type="match status" value="1"/>
</dbReference>
<dbReference type="GO" id="GO:0005509">
    <property type="term" value="F:calcium ion binding"/>
    <property type="evidence" value="ECO:0007669"/>
    <property type="project" value="InterPro"/>
</dbReference>
<dbReference type="FunFam" id="1.10.238.10:FF:000256">
    <property type="entry name" value="probable calcium-binding protein CML20"/>
    <property type="match status" value="1"/>
</dbReference>
<dbReference type="PANTHER" id="PTHR23048">
    <property type="entry name" value="MYOSIN LIGHT CHAIN 1, 3"/>
    <property type="match status" value="1"/>
</dbReference>
<dbReference type="InterPro" id="IPR011992">
    <property type="entry name" value="EF-hand-dom_pair"/>
</dbReference>
<dbReference type="GO" id="GO:0016460">
    <property type="term" value="C:myosin II complex"/>
    <property type="evidence" value="ECO:0007669"/>
    <property type="project" value="TreeGrafter"/>
</dbReference>
<dbReference type="Gene3D" id="1.10.238.10">
    <property type="entry name" value="EF-hand"/>
    <property type="match status" value="2"/>
</dbReference>
<keyword evidence="2" id="KW-0488">Methylation</keyword>
<keyword evidence="4" id="KW-0677">Repeat</keyword>
<dbReference type="PROSITE" id="PS00018">
    <property type="entry name" value="EF_HAND_1"/>
    <property type="match status" value="4"/>
</dbReference>
<gene>
    <name evidence="8" type="ORF">OLC1_LOCUS8760</name>
</gene>
<feature type="domain" description="EF-hand" evidence="7">
    <location>
        <begin position="61"/>
        <end position="96"/>
    </location>
</feature>
<sequence>MASRGGPSSRKDNPKGSKHHGITQQRRQEIKEAFDLFDTDRSGTIDAKELNVAMRALGFEATEEEIIRMIAEVDKNGSGAIDFEEFLHMMTAKIGERDNKEELGRAFQIIDLDKNGKISTADIRLAARELGEDFTEREIQEMVRVADGDDDGEVSFEEFMRIMKRTSYGTTTY</sequence>
<evidence type="ECO:0000256" key="6">
    <source>
        <dbReference type="SAM" id="MobiDB-lite"/>
    </source>
</evidence>
<keyword evidence="9" id="KW-1185">Reference proteome</keyword>
<comment type="similarity">
    <text evidence="1">Belongs to the calmodulin family.</text>
</comment>
<dbReference type="PANTHER" id="PTHR23048:SF59">
    <property type="entry name" value="EF-HAND SUPERFAMILY PROTEIN"/>
    <property type="match status" value="1"/>
</dbReference>
<dbReference type="EMBL" id="OX459120">
    <property type="protein sequence ID" value="CAI9098588.1"/>
    <property type="molecule type" value="Genomic_DNA"/>
</dbReference>
<dbReference type="FunFam" id="1.10.238.10:FF:000268">
    <property type="entry name" value="Centrin 2"/>
    <property type="match status" value="1"/>
</dbReference>
<dbReference type="CDD" id="cd00051">
    <property type="entry name" value="EFh"/>
    <property type="match status" value="1"/>
</dbReference>
<reference evidence="8" key="1">
    <citation type="submission" date="2023-03" db="EMBL/GenBank/DDBJ databases">
        <authorList>
            <person name="Julca I."/>
        </authorList>
    </citation>
    <scope>NUCLEOTIDE SEQUENCE</scope>
</reference>
<proteinExistence type="inferred from homology"/>
<dbReference type="InterPro" id="IPR002048">
    <property type="entry name" value="EF_hand_dom"/>
</dbReference>
<dbReference type="InterPro" id="IPR018247">
    <property type="entry name" value="EF_Hand_1_Ca_BS"/>
</dbReference>
<evidence type="ECO:0000256" key="5">
    <source>
        <dbReference type="ARBA" id="ARBA00022837"/>
    </source>
</evidence>
<evidence type="ECO:0000313" key="9">
    <source>
        <dbReference type="Proteomes" id="UP001161247"/>
    </source>
</evidence>
<evidence type="ECO:0000256" key="2">
    <source>
        <dbReference type="ARBA" id="ARBA00022481"/>
    </source>
</evidence>
<organism evidence="8 9">
    <name type="scientific">Oldenlandia corymbosa var. corymbosa</name>
    <dbReference type="NCBI Taxonomy" id="529605"/>
    <lineage>
        <taxon>Eukaryota</taxon>
        <taxon>Viridiplantae</taxon>
        <taxon>Streptophyta</taxon>
        <taxon>Embryophyta</taxon>
        <taxon>Tracheophyta</taxon>
        <taxon>Spermatophyta</taxon>
        <taxon>Magnoliopsida</taxon>
        <taxon>eudicotyledons</taxon>
        <taxon>Gunneridae</taxon>
        <taxon>Pentapetalae</taxon>
        <taxon>asterids</taxon>
        <taxon>lamiids</taxon>
        <taxon>Gentianales</taxon>
        <taxon>Rubiaceae</taxon>
        <taxon>Rubioideae</taxon>
        <taxon>Spermacoceae</taxon>
        <taxon>Hedyotis-Oldenlandia complex</taxon>
        <taxon>Oldenlandia</taxon>
    </lineage>
</organism>
<dbReference type="AlphaFoldDB" id="A0AAV1CTS8"/>
<evidence type="ECO:0000256" key="1">
    <source>
        <dbReference type="ARBA" id="ARBA00009763"/>
    </source>
</evidence>
<protein>
    <submittedName>
        <fullName evidence="8">OLC1v1035262C1</fullName>
    </submittedName>
</protein>
<feature type="domain" description="EF-hand" evidence="7">
    <location>
        <begin position="98"/>
        <end position="133"/>
    </location>
</feature>
<dbReference type="Pfam" id="PF13499">
    <property type="entry name" value="EF-hand_7"/>
    <property type="match status" value="2"/>
</dbReference>
<keyword evidence="3" id="KW-0479">Metal-binding</keyword>
<dbReference type="Proteomes" id="UP001161247">
    <property type="component" value="Chromosome 3"/>
</dbReference>
<dbReference type="PROSITE" id="PS50222">
    <property type="entry name" value="EF_HAND_2"/>
    <property type="match status" value="4"/>
</dbReference>
<evidence type="ECO:0000259" key="7">
    <source>
        <dbReference type="PROSITE" id="PS50222"/>
    </source>
</evidence>
<name>A0AAV1CTS8_OLDCO</name>
<evidence type="ECO:0000313" key="8">
    <source>
        <dbReference type="EMBL" id="CAI9098588.1"/>
    </source>
</evidence>